<keyword evidence="2" id="KW-1185">Reference proteome</keyword>
<feature type="non-terminal residue" evidence="1">
    <location>
        <position position="164"/>
    </location>
</feature>
<evidence type="ECO:0000313" key="2">
    <source>
        <dbReference type="Proteomes" id="UP001165090"/>
    </source>
</evidence>
<dbReference type="EMBL" id="BSDZ01000008">
    <property type="protein sequence ID" value="GLI60569.1"/>
    <property type="molecule type" value="Genomic_DNA"/>
</dbReference>
<accession>A0ABQ5RSY4</accession>
<evidence type="ECO:0000313" key="1">
    <source>
        <dbReference type="EMBL" id="GLI60569.1"/>
    </source>
</evidence>
<organism evidence="1 2">
    <name type="scientific">Volvox africanus</name>
    <dbReference type="NCBI Taxonomy" id="51714"/>
    <lineage>
        <taxon>Eukaryota</taxon>
        <taxon>Viridiplantae</taxon>
        <taxon>Chlorophyta</taxon>
        <taxon>core chlorophytes</taxon>
        <taxon>Chlorophyceae</taxon>
        <taxon>CS clade</taxon>
        <taxon>Chlamydomonadales</taxon>
        <taxon>Volvocaceae</taxon>
        <taxon>Volvox</taxon>
    </lineage>
</organism>
<proteinExistence type="predicted"/>
<protein>
    <submittedName>
        <fullName evidence="1">Uncharacterized protein</fullName>
    </submittedName>
</protein>
<sequence>MSKRTAAPEYEVSFEWGRANPGAFPQDDAGWVEVLRHPPESWSAAEVAHWARRPREQGGGALGALMAERLWENAIDGHLLLMFGNTGGGGGGGPKNGVGTGGTGAVTGAGAVMAGELVRVLGVTTAKEMTALSKVGKAIHRLWSSYVLCTTASCTAMSFCRRRG</sequence>
<comment type="caution">
    <text evidence="1">The sequence shown here is derived from an EMBL/GenBank/DDBJ whole genome shotgun (WGS) entry which is preliminary data.</text>
</comment>
<reference evidence="1 2" key="1">
    <citation type="journal article" date="2023" name="IScience">
        <title>Expanded male sex-determining region conserved during the evolution of homothallism in the green alga Volvox.</title>
        <authorList>
            <person name="Yamamoto K."/>
            <person name="Matsuzaki R."/>
            <person name="Mahakham W."/>
            <person name="Heman W."/>
            <person name="Sekimoto H."/>
            <person name="Kawachi M."/>
            <person name="Minakuchi Y."/>
            <person name="Toyoda A."/>
            <person name="Nozaki H."/>
        </authorList>
    </citation>
    <scope>NUCLEOTIDE SEQUENCE [LARGE SCALE GENOMIC DNA]</scope>
    <source>
        <strain evidence="1 2">NIES-4468</strain>
    </source>
</reference>
<gene>
    <name evidence="1" type="ORF">VaNZ11_002728</name>
</gene>
<dbReference type="Proteomes" id="UP001165090">
    <property type="component" value="Unassembled WGS sequence"/>
</dbReference>
<name>A0ABQ5RSY4_9CHLO</name>